<keyword evidence="5" id="KW-0460">Magnesium</keyword>
<dbReference type="InterPro" id="IPR057670">
    <property type="entry name" value="SH3_retrovirus"/>
</dbReference>
<keyword evidence="7" id="KW-0695">RNA-directed DNA polymerase</keyword>
<evidence type="ECO:0000256" key="6">
    <source>
        <dbReference type="ARBA" id="ARBA00022908"/>
    </source>
</evidence>
<comment type="caution">
    <text evidence="14">The sequence shown here is derived from an EMBL/GenBank/DDBJ whole genome shotgun (WGS) entry which is preliminary data.</text>
</comment>
<evidence type="ECO:0000256" key="7">
    <source>
        <dbReference type="ARBA" id="ARBA00022918"/>
    </source>
</evidence>
<keyword evidence="3" id="KW-0255">Endonuclease</keyword>
<dbReference type="GO" id="GO:0003964">
    <property type="term" value="F:RNA-directed DNA polymerase activity"/>
    <property type="evidence" value="ECO:0007669"/>
    <property type="project" value="UniProtKB-KW"/>
</dbReference>
<accession>A0A6L2JK99</accession>
<keyword evidence="4" id="KW-0378">Hydrolase</keyword>
<protein>
    <submittedName>
        <fullName evidence="14">Putative ribonuclease H-like domain-containing protein</fullName>
    </submittedName>
</protein>
<dbReference type="AlphaFoldDB" id="A0A6L2JK99"/>
<dbReference type="Pfam" id="PF07727">
    <property type="entry name" value="RVT_2"/>
    <property type="match status" value="1"/>
</dbReference>
<evidence type="ECO:0000256" key="10">
    <source>
        <dbReference type="ARBA" id="ARBA00023268"/>
    </source>
</evidence>
<dbReference type="PANTHER" id="PTHR42648:SF11">
    <property type="entry name" value="TRANSPOSON TY4-P GAG-POL POLYPROTEIN"/>
    <property type="match status" value="1"/>
</dbReference>
<keyword evidence="10" id="KW-0511">Multifunctional enzyme</keyword>
<keyword evidence="9" id="KW-0233">DNA recombination</keyword>
<feature type="compositionally biased region" description="Polar residues" evidence="11">
    <location>
        <begin position="154"/>
        <end position="165"/>
    </location>
</feature>
<keyword evidence="8" id="KW-0808">Transferase</keyword>
<evidence type="ECO:0000259" key="13">
    <source>
        <dbReference type="Pfam" id="PF25597"/>
    </source>
</evidence>
<keyword evidence="6" id="KW-0229">DNA integration</keyword>
<gene>
    <name evidence="14" type="ORF">Tci_009334</name>
</gene>
<keyword evidence="2" id="KW-0479">Metal-binding</keyword>
<dbReference type="GO" id="GO:0016787">
    <property type="term" value="F:hydrolase activity"/>
    <property type="evidence" value="ECO:0007669"/>
    <property type="project" value="UniProtKB-KW"/>
</dbReference>
<feature type="region of interest" description="Disordered" evidence="11">
    <location>
        <begin position="631"/>
        <end position="692"/>
    </location>
</feature>
<name>A0A6L2JK99_TANCI</name>
<evidence type="ECO:0000313" key="14">
    <source>
        <dbReference type="EMBL" id="GEU37356.1"/>
    </source>
</evidence>
<keyword evidence="8" id="KW-0239">DNA-directed DNA polymerase</keyword>
<dbReference type="GO" id="GO:0003887">
    <property type="term" value="F:DNA-directed DNA polymerase activity"/>
    <property type="evidence" value="ECO:0007669"/>
    <property type="project" value="UniProtKB-KW"/>
</dbReference>
<dbReference type="GO" id="GO:0046872">
    <property type="term" value="F:metal ion binding"/>
    <property type="evidence" value="ECO:0007669"/>
    <property type="project" value="UniProtKB-KW"/>
</dbReference>
<dbReference type="GO" id="GO:0004519">
    <property type="term" value="F:endonuclease activity"/>
    <property type="evidence" value="ECO:0007669"/>
    <property type="project" value="UniProtKB-KW"/>
</dbReference>
<dbReference type="Pfam" id="PF25597">
    <property type="entry name" value="SH3_retrovirus"/>
    <property type="match status" value="1"/>
</dbReference>
<evidence type="ECO:0000256" key="8">
    <source>
        <dbReference type="ARBA" id="ARBA00022932"/>
    </source>
</evidence>
<evidence type="ECO:0000256" key="2">
    <source>
        <dbReference type="ARBA" id="ARBA00022723"/>
    </source>
</evidence>
<proteinExistence type="predicted"/>
<keyword evidence="8" id="KW-0548">Nucleotidyltransferase</keyword>
<dbReference type="GO" id="GO:0015074">
    <property type="term" value="P:DNA integration"/>
    <property type="evidence" value="ECO:0007669"/>
    <property type="project" value="UniProtKB-KW"/>
</dbReference>
<evidence type="ECO:0000256" key="3">
    <source>
        <dbReference type="ARBA" id="ARBA00022759"/>
    </source>
</evidence>
<feature type="compositionally biased region" description="Polar residues" evidence="11">
    <location>
        <begin position="637"/>
        <end position="649"/>
    </location>
</feature>
<feature type="region of interest" description="Disordered" evidence="11">
    <location>
        <begin position="861"/>
        <end position="924"/>
    </location>
</feature>
<feature type="domain" description="Retroviral polymerase SH3-like" evidence="13">
    <location>
        <begin position="85"/>
        <end position="140"/>
    </location>
</feature>
<sequence>MTGNNCFVTEYQEIDGGFVAFRGSPKGARTMLADSLLPTTFWAKTDNTACYVQNRVLVTKPHNKTPYKRLIERSPNLEFMRPFGCHVIILNTLDHLREFDGKADEGFLVGYTVNSKAFKVFNSRTRKVEENMHVNFLENKPNVAGIQTDIHAGQASQEKAASSDVNADDQLGDVNAGDQPGDVNAGDQPGDVNAGDIQDDVDEISRNDDVCQGNEIRIDSSTHVVNAASTSINTASNNIVADLGAEADINNLDSSTVVSPIPTTKVHKDHPKEQIIRDPNLNTQTRRMINFLRKLLCWIEAMQEELLQFKLQDVWTLVDLPYGKRAIGSKWVFKNKLDERGIVIRNKARLVAQGHTQEEGIDYDEVFAPVARIEAIRLFMAYASFKDFIVYQMDVKSAFLYGKIEEEVYVCQPPGFEDHDFLDKVYKVKKAIYGLHQAPKAWQCKKHTVVANSKTEAEYVAASSCCGHVLWIQNQLLDYGAASWQLMLPSIKLQLLVTVNAAQVNPTIYVSCVKQFWTTTKVKKVNDKEKIQALVDETKIIIMEDSIRSDLRFDDAKGTACLLNEEIFEGLARMGAKTTAWNKFSSTMASVIICLADNQKFNFSKRIGAGFFRVTTPLFNSMMVQAPADMGDAPVKTHQTPIVDQPSTSQPQKKQQPRRKQRKEAEVFHDESEDENHVPTPSSDPLPSANAAQAKEIAALKKKVSKLNKWRKSRSEGLRRLKKFGSVRRVKSPMEKNSLDAQEDASKQGRMIEEIDQNAKNALDDETQGRTNDDEMFGVDLAREEVVVETATGVKDSAAPTTDVTEDEVTMAQALAALKSTKHKIVVQEQEMSTTIPAAATIVTTVVPTLRAKGIVFHEQKKSQIPTISSSKDKGKAKMIEPKVPTKRKEQMRIDEEYAKKLEAEEQEAARLSRAQQDEEANNS</sequence>
<dbReference type="InterPro" id="IPR013103">
    <property type="entry name" value="RVT_2"/>
</dbReference>
<evidence type="ECO:0000256" key="4">
    <source>
        <dbReference type="ARBA" id="ARBA00022801"/>
    </source>
</evidence>
<dbReference type="InterPro" id="IPR039537">
    <property type="entry name" value="Retrotran_Ty1/copia-like"/>
</dbReference>
<evidence type="ECO:0000256" key="9">
    <source>
        <dbReference type="ARBA" id="ARBA00023172"/>
    </source>
</evidence>
<evidence type="ECO:0000256" key="5">
    <source>
        <dbReference type="ARBA" id="ARBA00022842"/>
    </source>
</evidence>
<dbReference type="PANTHER" id="PTHR42648">
    <property type="entry name" value="TRANSPOSASE, PUTATIVE-RELATED"/>
    <property type="match status" value="1"/>
</dbReference>
<organism evidence="14">
    <name type="scientific">Tanacetum cinerariifolium</name>
    <name type="common">Dalmatian daisy</name>
    <name type="synonym">Chrysanthemum cinerariifolium</name>
    <dbReference type="NCBI Taxonomy" id="118510"/>
    <lineage>
        <taxon>Eukaryota</taxon>
        <taxon>Viridiplantae</taxon>
        <taxon>Streptophyta</taxon>
        <taxon>Embryophyta</taxon>
        <taxon>Tracheophyta</taxon>
        <taxon>Spermatophyta</taxon>
        <taxon>Magnoliopsida</taxon>
        <taxon>eudicotyledons</taxon>
        <taxon>Gunneridae</taxon>
        <taxon>Pentapetalae</taxon>
        <taxon>asterids</taxon>
        <taxon>campanulids</taxon>
        <taxon>Asterales</taxon>
        <taxon>Asteraceae</taxon>
        <taxon>Asteroideae</taxon>
        <taxon>Anthemideae</taxon>
        <taxon>Anthemidinae</taxon>
        <taxon>Tanacetum</taxon>
    </lineage>
</organism>
<reference evidence="14" key="1">
    <citation type="journal article" date="2019" name="Sci. Rep.">
        <title>Draft genome of Tanacetum cinerariifolium, the natural source of mosquito coil.</title>
        <authorList>
            <person name="Yamashiro T."/>
            <person name="Shiraishi A."/>
            <person name="Satake H."/>
            <person name="Nakayama K."/>
        </authorList>
    </citation>
    <scope>NUCLEOTIDE SEQUENCE</scope>
</reference>
<keyword evidence="1" id="KW-0540">Nuclease</keyword>
<feature type="domain" description="Reverse transcriptase Ty1/copia-type" evidence="12">
    <location>
        <begin position="313"/>
        <end position="454"/>
    </location>
</feature>
<evidence type="ECO:0000259" key="12">
    <source>
        <dbReference type="Pfam" id="PF07727"/>
    </source>
</evidence>
<feature type="compositionally biased region" description="Basic and acidic residues" evidence="11">
    <location>
        <begin position="871"/>
        <end position="881"/>
    </location>
</feature>
<evidence type="ECO:0000256" key="11">
    <source>
        <dbReference type="SAM" id="MobiDB-lite"/>
    </source>
</evidence>
<evidence type="ECO:0000256" key="1">
    <source>
        <dbReference type="ARBA" id="ARBA00022722"/>
    </source>
</evidence>
<feature type="compositionally biased region" description="Basic and acidic residues" evidence="11">
    <location>
        <begin position="887"/>
        <end position="911"/>
    </location>
</feature>
<dbReference type="EMBL" id="BKCJ010000920">
    <property type="protein sequence ID" value="GEU37356.1"/>
    <property type="molecule type" value="Genomic_DNA"/>
</dbReference>
<feature type="region of interest" description="Disordered" evidence="11">
    <location>
        <begin position="152"/>
        <end position="198"/>
    </location>
</feature>
<dbReference type="GO" id="GO:0006310">
    <property type="term" value="P:DNA recombination"/>
    <property type="evidence" value="ECO:0007669"/>
    <property type="project" value="UniProtKB-KW"/>
</dbReference>